<evidence type="ECO:0000313" key="2">
    <source>
        <dbReference type="EMBL" id="AZI31925.1"/>
    </source>
</evidence>
<accession>A0A3G8XEI9</accession>
<dbReference type="Gene3D" id="1.10.260.40">
    <property type="entry name" value="lambda repressor-like DNA-binding domains"/>
    <property type="match status" value="1"/>
</dbReference>
<dbReference type="SUPFAM" id="SSF47413">
    <property type="entry name" value="lambda repressor-like DNA-binding domains"/>
    <property type="match status" value="1"/>
</dbReference>
<dbReference type="Pfam" id="PF01381">
    <property type="entry name" value="HTH_3"/>
    <property type="match status" value="1"/>
</dbReference>
<name>A0A3G8XEI9_9FLAO</name>
<dbReference type="AlphaFoldDB" id="A0A3G8XEI9"/>
<organism evidence="2 3">
    <name type="scientific">Kaistella carnis</name>
    <dbReference type="NCBI Taxonomy" id="1241979"/>
    <lineage>
        <taxon>Bacteria</taxon>
        <taxon>Pseudomonadati</taxon>
        <taxon>Bacteroidota</taxon>
        <taxon>Flavobacteriia</taxon>
        <taxon>Flavobacteriales</taxon>
        <taxon>Weeksellaceae</taxon>
        <taxon>Chryseobacterium group</taxon>
        <taxon>Kaistella</taxon>
    </lineage>
</organism>
<dbReference type="InterPro" id="IPR001387">
    <property type="entry name" value="Cro/C1-type_HTH"/>
</dbReference>
<dbReference type="SMART" id="SM00530">
    <property type="entry name" value="HTH_XRE"/>
    <property type="match status" value="1"/>
</dbReference>
<dbReference type="GO" id="GO:0003677">
    <property type="term" value="F:DNA binding"/>
    <property type="evidence" value="ECO:0007669"/>
    <property type="project" value="InterPro"/>
</dbReference>
<reference evidence="3" key="1">
    <citation type="submission" date="2018-11" db="EMBL/GenBank/DDBJ databases">
        <title>Proposal to divide the Flavobacteriaceae and reorganize its genera based on Amino Acid Identity values calculated from whole genome sequences.</title>
        <authorList>
            <person name="Nicholson A.C."/>
            <person name="Gulvik C.A."/>
            <person name="Whitney A.M."/>
            <person name="Humrighouse B.W."/>
            <person name="Bell M."/>
            <person name="Holmes B."/>
            <person name="Steigerwalt A.G."/>
            <person name="Villarma A."/>
            <person name="Sheth M."/>
            <person name="Batra D."/>
            <person name="Pryor J."/>
            <person name="Bernardet J.-F."/>
            <person name="Hugo C."/>
            <person name="Kampfer P."/>
            <person name="Newman J.D."/>
            <person name="McQuiston J.R."/>
        </authorList>
    </citation>
    <scope>NUCLEOTIDE SEQUENCE [LARGE SCALE GENOMIC DNA]</scope>
    <source>
        <strain evidence="3">G0081</strain>
    </source>
</reference>
<sequence>MKSKLYKQILEETPLETKIFVDKYSDLILRINQILRDKGISQKELAENMDKKPSEISRWLSGNQNITLRSIAKLEAELGETLIEIPTKMLSSQFKEDWEMTYHTFCVERKVEKKKNIDTAKVKWQQTELAV</sequence>
<dbReference type="PROSITE" id="PS50943">
    <property type="entry name" value="HTH_CROC1"/>
    <property type="match status" value="1"/>
</dbReference>
<dbReference type="InterPro" id="IPR010982">
    <property type="entry name" value="Lambda_DNA-bd_dom_sf"/>
</dbReference>
<dbReference type="EMBL" id="CP034159">
    <property type="protein sequence ID" value="AZI31925.1"/>
    <property type="molecule type" value="Genomic_DNA"/>
</dbReference>
<dbReference type="OrthoDB" id="770730at2"/>
<evidence type="ECO:0000313" key="3">
    <source>
        <dbReference type="Proteomes" id="UP000270185"/>
    </source>
</evidence>
<protein>
    <submittedName>
        <fullName evidence="2">XRE family transcriptional regulator</fullName>
    </submittedName>
</protein>
<keyword evidence="3" id="KW-1185">Reference proteome</keyword>
<gene>
    <name evidence="2" type="ORF">EIB73_01485</name>
</gene>
<dbReference type="KEGG" id="ccas:EIB73_01485"/>
<evidence type="ECO:0000259" key="1">
    <source>
        <dbReference type="PROSITE" id="PS50943"/>
    </source>
</evidence>
<proteinExistence type="predicted"/>
<dbReference type="CDD" id="cd00093">
    <property type="entry name" value="HTH_XRE"/>
    <property type="match status" value="1"/>
</dbReference>
<feature type="domain" description="HTH cro/C1-type" evidence="1">
    <location>
        <begin position="31"/>
        <end position="85"/>
    </location>
</feature>
<dbReference type="RefSeq" id="WP_125021946.1">
    <property type="nucleotide sequence ID" value="NZ_CP034159.1"/>
</dbReference>
<dbReference type="Proteomes" id="UP000270185">
    <property type="component" value="Chromosome"/>
</dbReference>